<proteinExistence type="inferred from homology"/>
<reference evidence="6" key="1">
    <citation type="submission" date="2020-06" db="EMBL/GenBank/DDBJ databases">
        <authorList>
            <person name="Li T."/>
            <person name="Hu X."/>
            <person name="Zhang T."/>
            <person name="Song X."/>
            <person name="Zhang H."/>
            <person name="Dai N."/>
            <person name="Sheng W."/>
            <person name="Hou X."/>
            <person name="Wei L."/>
        </authorList>
    </citation>
    <scope>NUCLEOTIDE SEQUENCE</scope>
    <source>
        <strain evidence="6">KEN1</strain>
        <tissue evidence="6">Leaf</tissue>
    </source>
</reference>
<dbReference type="InterPro" id="IPR004294">
    <property type="entry name" value="Carotenoid_Oase"/>
</dbReference>
<evidence type="ECO:0000313" key="6">
    <source>
        <dbReference type="EMBL" id="KAL0442511.1"/>
    </source>
</evidence>
<evidence type="ECO:0000256" key="2">
    <source>
        <dbReference type="ARBA" id="ARBA00022723"/>
    </source>
</evidence>
<keyword evidence="2 5" id="KW-0479">Metal-binding</keyword>
<evidence type="ECO:0000256" key="3">
    <source>
        <dbReference type="ARBA" id="ARBA00022964"/>
    </source>
</evidence>
<reference evidence="6" key="2">
    <citation type="journal article" date="2024" name="Plant">
        <title>Genomic evolution and insights into agronomic trait innovations of Sesamum species.</title>
        <authorList>
            <person name="Miao H."/>
            <person name="Wang L."/>
            <person name="Qu L."/>
            <person name="Liu H."/>
            <person name="Sun Y."/>
            <person name="Le M."/>
            <person name="Wang Q."/>
            <person name="Wei S."/>
            <person name="Zheng Y."/>
            <person name="Lin W."/>
            <person name="Duan Y."/>
            <person name="Cao H."/>
            <person name="Xiong S."/>
            <person name="Wang X."/>
            <person name="Wei L."/>
            <person name="Li C."/>
            <person name="Ma Q."/>
            <person name="Ju M."/>
            <person name="Zhao R."/>
            <person name="Li G."/>
            <person name="Mu C."/>
            <person name="Tian Q."/>
            <person name="Mei H."/>
            <person name="Zhang T."/>
            <person name="Gao T."/>
            <person name="Zhang H."/>
        </authorList>
    </citation>
    <scope>NUCLEOTIDE SEQUENCE</scope>
    <source>
        <strain evidence="6">KEN1</strain>
    </source>
</reference>
<comment type="cofactor">
    <cofactor evidence="5">
        <name>Fe(2+)</name>
        <dbReference type="ChEBI" id="CHEBI:29033"/>
    </cofactor>
    <text evidence="5">Binds 1 Fe(2+) ion per subunit.</text>
</comment>
<gene>
    <name evidence="6" type="ORF">Slati_1973800</name>
</gene>
<dbReference type="GO" id="GO:0010436">
    <property type="term" value="F:carotenoid dioxygenase activity"/>
    <property type="evidence" value="ECO:0007669"/>
    <property type="project" value="TreeGrafter"/>
</dbReference>
<sequence>MPKVSGFAKVDLSTGKVEKFIYGDRRYGGEPFFVPRDPNSEREDDGYILSFVHDEKAWKSELQIVNAMTLKLEASVRLPSRVPYGFHGTFISSRDLENQA</sequence>
<evidence type="ECO:0000256" key="4">
    <source>
        <dbReference type="ARBA" id="ARBA00023004"/>
    </source>
</evidence>
<evidence type="ECO:0000256" key="1">
    <source>
        <dbReference type="ARBA" id="ARBA00006787"/>
    </source>
</evidence>
<dbReference type="PANTHER" id="PTHR10543:SF123">
    <property type="entry name" value="9-CIS-EPOXYCAROTENOID DIOXYGENASE NCED5, CHLOROPLASTIC-RELATED"/>
    <property type="match status" value="1"/>
</dbReference>
<keyword evidence="4 5" id="KW-0408">Iron</keyword>
<dbReference type="PANTHER" id="PTHR10543">
    <property type="entry name" value="BETA-CAROTENE DIOXYGENASE"/>
    <property type="match status" value="1"/>
</dbReference>
<dbReference type="EMBL" id="JACGWN010000007">
    <property type="protein sequence ID" value="KAL0442511.1"/>
    <property type="molecule type" value="Genomic_DNA"/>
</dbReference>
<dbReference type="GO" id="GO:0046872">
    <property type="term" value="F:metal ion binding"/>
    <property type="evidence" value="ECO:0007669"/>
    <property type="project" value="UniProtKB-KW"/>
</dbReference>
<dbReference type="AlphaFoldDB" id="A0AAW2WRM6"/>
<dbReference type="Pfam" id="PF03055">
    <property type="entry name" value="RPE65"/>
    <property type="match status" value="1"/>
</dbReference>
<evidence type="ECO:0000256" key="5">
    <source>
        <dbReference type="PIRSR" id="PIRSR604294-1"/>
    </source>
</evidence>
<keyword evidence="3 6" id="KW-0223">Dioxygenase</keyword>
<dbReference type="GO" id="GO:0009570">
    <property type="term" value="C:chloroplast stroma"/>
    <property type="evidence" value="ECO:0007669"/>
    <property type="project" value="TreeGrafter"/>
</dbReference>
<name>A0AAW2WRM6_9LAMI</name>
<accession>A0AAW2WRM6</accession>
<comment type="caution">
    <text evidence="6">The sequence shown here is derived from an EMBL/GenBank/DDBJ whole genome shotgun (WGS) entry which is preliminary data.</text>
</comment>
<keyword evidence="3 6" id="KW-0560">Oxidoreductase</keyword>
<feature type="binding site" evidence="5">
    <location>
        <position position="87"/>
    </location>
    <ligand>
        <name>Fe cation</name>
        <dbReference type="ChEBI" id="CHEBI:24875"/>
        <note>catalytic</note>
    </ligand>
</feature>
<dbReference type="GO" id="GO:0016121">
    <property type="term" value="P:carotene catabolic process"/>
    <property type="evidence" value="ECO:0007669"/>
    <property type="project" value="TreeGrafter"/>
</dbReference>
<organism evidence="6">
    <name type="scientific">Sesamum latifolium</name>
    <dbReference type="NCBI Taxonomy" id="2727402"/>
    <lineage>
        <taxon>Eukaryota</taxon>
        <taxon>Viridiplantae</taxon>
        <taxon>Streptophyta</taxon>
        <taxon>Embryophyta</taxon>
        <taxon>Tracheophyta</taxon>
        <taxon>Spermatophyta</taxon>
        <taxon>Magnoliopsida</taxon>
        <taxon>eudicotyledons</taxon>
        <taxon>Gunneridae</taxon>
        <taxon>Pentapetalae</taxon>
        <taxon>asterids</taxon>
        <taxon>lamiids</taxon>
        <taxon>Lamiales</taxon>
        <taxon>Pedaliaceae</taxon>
        <taxon>Sesamum</taxon>
    </lineage>
</organism>
<protein>
    <submittedName>
        <fullName evidence="6">9-cis-epoxycarotenoid dioxygenase NCED1, chloroplastic</fullName>
    </submittedName>
</protein>
<comment type="similarity">
    <text evidence="1">Belongs to the carotenoid oxygenase family.</text>
</comment>